<dbReference type="Pfam" id="PF07635">
    <property type="entry name" value="PSCyt1"/>
    <property type="match status" value="1"/>
</dbReference>
<dbReference type="Pfam" id="PF00400">
    <property type="entry name" value="WD40"/>
    <property type="match status" value="2"/>
</dbReference>
<name>A0A6J4PMF6_9BACT</name>
<dbReference type="SUPFAM" id="SSF50998">
    <property type="entry name" value="Quinoprotein alcohol dehydrogenase-like"/>
    <property type="match status" value="1"/>
</dbReference>
<dbReference type="InterPro" id="IPR015943">
    <property type="entry name" value="WD40/YVTN_repeat-like_dom_sf"/>
</dbReference>
<reference evidence="4" key="1">
    <citation type="submission" date="2020-02" db="EMBL/GenBank/DDBJ databases">
        <authorList>
            <person name="Meier V. D."/>
        </authorList>
    </citation>
    <scope>NUCLEOTIDE SEQUENCE</scope>
    <source>
        <strain evidence="4">AVDCRST_MAG64</strain>
    </source>
</reference>
<evidence type="ECO:0000256" key="2">
    <source>
        <dbReference type="SAM" id="SignalP"/>
    </source>
</evidence>
<feature type="repeat" description="WD" evidence="1">
    <location>
        <begin position="270"/>
        <end position="311"/>
    </location>
</feature>
<dbReference type="PANTHER" id="PTHR19879">
    <property type="entry name" value="TRANSCRIPTION INITIATION FACTOR TFIID"/>
    <property type="match status" value="1"/>
</dbReference>
<feature type="domain" description="Cytochrome C Planctomycete-type" evidence="3">
    <location>
        <begin position="48"/>
        <end position="102"/>
    </location>
</feature>
<dbReference type="PANTHER" id="PTHR19879:SF9">
    <property type="entry name" value="TRANSCRIPTION INITIATION FACTOR TFIID SUBUNIT 5"/>
    <property type="match status" value="1"/>
</dbReference>
<dbReference type="PROSITE" id="PS50082">
    <property type="entry name" value="WD_REPEATS_2"/>
    <property type="match status" value="1"/>
</dbReference>
<proteinExistence type="predicted"/>
<feature type="non-terminal residue" evidence="4">
    <location>
        <position position="362"/>
    </location>
</feature>
<dbReference type="InterPro" id="IPR011429">
    <property type="entry name" value="Cyt_c_Planctomycete-type"/>
</dbReference>
<evidence type="ECO:0000256" key="1">
    <source>
        <dbReference type="PROSITE-ProRule" id="PRU00221"/>
    </source>
</evidence>
<feature type="chain" id="PRO_5027080931" description="Cytochrome C Planctomycete-type domain-containing protein" evidence="2">
    <location>
        <begin position="25"/>
        <end position="362"/>
    </location>
</feature>
<keyword evidence="2" id="KW-0732">Signal</keyword>
<evidence type="ECO:0000259" key="3">
    <source>
        <dbReference type="Pfam" id="PF07635"/>
    </source>
</evidence>
<dbReference type="EMBL" id="CADCUQ010000640">
    <property type="protein sequence ID" value="CAA9420066.1"/>
    <property type="molecule type" value="Genomic_DNA"/>
</dbReference>
<dbReference type="InterPro" id="IPR011047">
    <property type="entry name" value="Quinoprotein_ADH-like_sf"/>
</dbReference>
<dbReference type="AlphaFoldDB" id="A0A6J4PMF6"/>
<gene>
    <name evidence="4" type="ORF">AVDCRST_MAG64-2822</name>
</gene>
<keyword evidence="1" id="KW-0853">WD repeat</keyword>
<sequence length="362" mass="38030">MRLTKLALAALTAAAFLSPLDVAAAAVEAPDAPVSFSKDLRPLLNANCNACHKPEKSKADLDMTTYAALMKGGKGGAVVTPGEPAKSKLLAVCVGDEPEMPPVGEGEPLTKPQTALIERWIKQGAKDDTLAPGMAKVPTPVYAVPPVVTAMAFSPDGSVLAVSGYHEVLLHKADGSGLVARLIGEAPRVESIAFSKDGSLIGVAGGSPAEFGQVQIWDAKTHKPLKVFQPSPDSLYGLSFAPDGKTVAVGGADKVARRIRVDDGAVVTDFRAHADWVLATAFTLDGKQMVTGGRDKAMKLVDVETGRFVDDINNPVEQVLCLARHPTEERVLYGGDLGTARVYKISDNQGRTAGRFDTNLVP</sequence>
<protein>
    <recommendedName>
        <fullName evidence="3">Cytochrome C Planctomycete-type domain-containing protein</fullName>
    </recommendedName>
</protein>
<dbReference type="InterPro" id="IPR001680">
    <property type="entry name" value="WD40_rpt"/>
</dbReference>
<dbReference type="Gene3D" id="2.130.10.10">
    <property type="entry name" value="YVTN repeat-like/Quinoprotein amine dehydrogenase"/>
    <property type="match status" value="1"/>
</dbReference>
<feature type="signal peptide" evidence="2">
    <location>
        <begin position="1"/>
        <end position="24"/>
    </location>
</feature>
<accession>A0A6J4PMF6</accession>
<organism evidence="4">
    <name type="scientific">uncultured Phycisphaerae bacterium</name>
    <dbReference type="NCBI Taxonomy" id="904963"/>
    <lineage>
        <taxon>Bacteria</taxon>
        <taxon>Pseudomonadati</taxon>
        <taxon>Planctomycetota</taxon>
        <taxon>Phycisphaerae</taxon>
        <taxon>environmental samples</taxon>
    </lineage>
</organism>
<evidence type="ECO:0000313" key="4">
    <source>
        <dbReference type="EMBL" id="CAA9420066.1"/>
    </source>
</evidence>
<dbReference type="SMART" id="SM00320">
    <property type="entry name" value="WD40"/>
    <property type="match status" value="5"/>
</dbReference>